<keyword evidence="3" id="KW-1185">Reference proteome</keyword>
<gene>
    <name evidence="2" type="ORF">K435DRAFT_180705</name>
</gene>
<name>A0A4S8LW86_DENBC</name>
<dbReference type="Proteomes" id="UP000297245">
    <property type="component" value="Unassembled WGS sequence"/>
</dbReference>
<dbReference type="OrthoDB" id="2649935at2759"/>
<proteinExistence type="predicted"/>
<evidence type="ECO:0000313" key="2">
    <source>
        <dbReference type="EMBL" id="THU93909.1"/>
    </source>
</evidence>
<sequence>MTSEPHLQRLDSESTPPPHPLLQHPEFLPSNSFDSFWNDTWGKPYSEVFTPFEYGGRPYNVLLSLPPTCGDPESYSFTSETEGILMLSEYQDLWTDLQSELNGVHKLPTLARSDPSPWDHWNELSGKPWRDGFFRNEDGSPVPTDPHSQLESGYDAVGDEDGDAAIEALICQNGPRRDVPYRATFRVFQILGQPGIGKSMSLYAILAQRLMAKKPTFLQNKRDVVVFFCSTGAYEVRVTDHEEPDWAKKLTEEELFLFDSNEVVLQPVDFWRFFPVPIVEAASPRPQRTEWARKMKVKKWYMRPMSLNEFLVASRFQSQKGDKTRLARFYMKYGPNARQAYDRCRDPGALTEHVQDVRNKLPLDKLSLMITEYNNVFNPSSVSHLLMLVTAGPTRRMYRTGFISHDLFQLVREQYEKDKNHRIEDLFLLLNSQPTTRASAGYIFEDSMHRILKKGACLQLRKMRDSGTGKKQMKFTS</sequence>
<protein>
    <submittedName>
        <fullName evidence="2">Uncharacterized protein</fullName>
    </submittedName>
</protein>
<evidence type="ECO:0000313" key="3">
    <source>
        <dbReference type="Proteomes" id="UP000297245"/>
    </source>
</evidence>
<dbReference type="EMBL" id="ML179236">
    <property type="protein sequence ID" value="THU93909.1"/>
    <property type="molecule type" value="Genomic_DNA"/>
</dbReference>
<accession>A0A4S8LW86</accession>
<reference evidence="2 3" key="1">
    <citation type="journal article" date="2019" name="Nat. Ecol. Evol.">
        <title>Megaphylogeny resolves global patterns of mushroom evolution.</title>
        <authorList>
            <person name="Varga T."/>
            <person name="Krizsan K."/>
            <person name="Foldi C."/>
            <person name="Dima B."/>
            <person name="Sanchez-Garcia M."/>
            <person name="Sanchez-Ramirez S."/>
            <person name="Szollosi G.J."/>
            <person name="Szarkandi J.G."/>
            <person name="Papp V."/>
            <person name="Albert L."/>
            <person name="Andreopoulos W."/>
            <person name="Angelini C."/>
            <person name="Antonin V."/>
            <person name="Barry K.W."/>
            <person name="Bougher N.L."/>
            <person name="Buchanan P."/>
            <person name="Buyck B."/>
            <person name="Bense V."/>
            <person name="Catcheside P."/>
            <person name="Chovatia M."/>
            <person name="Cooper J."/>
            <person name="Damon W."/>
            <person name="Desjardin D."/>
            <person name="Finy P."/>
            <person name="Geml J."/>
            <person name="Haridas S."/>
            <person name="Hughes K."/>
            <person name="Justo A."/>
            <person name="Karasinski D."/>
            <person name="Kautmanova I."/>
            <person name="Kiss B."/>
            <person name="Kocsube S."/>
            <person name="Kotiranta H."/>
            <person name="LaButti K.M."/>
            <person name="Lechner B.E."/>
            <person name="Liimatainen K."/>
            <person name="Lipzen A."/>
            <person name="Lukacs Z."/>
            <person name="Mihaltcheva S."/>
            <person name="Morgado L.N."/>
            <person name="Niskanen T."/>
            <person name="Noordeloos M.E."/>
            <person name="Ohm R.A."/>
            <person name="Ortiz-Santana B."/>
            <person name="Ovrebo C."/>
            <person name="Racz N."/>
            <person name="Riley R."/>
            <person name="Savchenko A."/>
            <person name="Shiryaev A."/>
            <person name="Soop K."/>
            <person name="Spirin V."/>
            <person name="Szebenyi C."/>
            <person name="Tomsovsky M."/>
            <person name="Tulloss R.E."/>
            <person name="Uehling J."/>
            <person name="Grigoriev I.V."/>
            <person name="Vagvolgyi C."/>
            <person name="Papp T."/>
            <person name="Martin F.M."/>
            <person name="Miettinen O."/>
            <person name="Hibbett D.S."/>
            <person name="Nagy L.G."/>
        </authorList>
    </citation>
    <scope>NUCLEOTIDE SEQUENCE [LARGE SCALE GENOMIC DNA]</scope>
    <source>
        <strain evidence="2 3">CBS 962.96</strain>
    </source>
</reference>
<dbReference type="InterPro" id="IPR052980">
    <property type="entry name" value="Crinkler_effector"/>
</dbReference>
<organism evidence="2 3">
    <name type="scientific">Dendrothele bispora (strain CBS 962.96)</name>
    <dbReference type="NCBI Taxonomy" id="1314807"/>
    <lineage>
        <taxon>Eukaryota</taxon>
        <taxon>Fungi</taxon>
        <taxon>Dikarya</taxon>
        <taxon>Basidiomycota</taxon>
        <taxon>Agaricomycotina</taxon>
        <taxon>Agaricomycetes</taxon>
        <taxon>Agaricomycetidae</taxon>
        <taxon>Agaricales</taxon>
        <taxon>Agaricales incertae sedis</taxon>
        <taxon>Dendrothele</taxon>
    </lineage>
</organism>
<evidence type="ECO:0000256" key="1">
    <source>
        <dbReference type="SAM" id="MobiDB-lite"/>
    </source>
</evidence>
<feature type="compositionally biased region" description="Basic and acidic residues" evidence="1">
    <location>
        <begin position="1"/>
        <end position="12"/>
    </location>
</feature>
<dbReference type="PANTHER" id="PTHR33129">
    <property type="entry name" value="PROTEIN KINASE DOMAIN-CONTAINING PROTEIN-RELATED"/>
    <property type="match status" value="1"/>
</dbReference>
<feature type="region of interest" description="Disordered" evidence="1">
    <location>
        <begin position="1"/>
        <end position="23"/>
    </location>
</feature>
<dbReference type="PANTHER" id="PTHR33129:SF1">
    <property type="entry name" value="ATP-BINDING PROTEIN"/>
    <property type="match status" value="1"/>
</dbReference>
<dbReference type="AlphaFoldDB" id="A0A4S8LW86"/>